<dbReference type="InterPro" id="IPR011047">
    <property type="entry name" value="Quinoprotein_ADH-like_sf"/>
</dbReference>
<evidence type="ECO:0000313" key="2">
    <source>
        <dbReference type="Proteomes" id="UP000051124"/>
    </source>
</evidence>
<dbReference type="SUPFAM" id="SSF50998">
    <property type="entry name" value="Quinoprotein alcohol dehydrogenase-like"/>
    <property type="match status" value="1"/>
</dbReference>
<comment type="caution">
    <text evidence="1">The sequence shown here is derived from an EMBL/GenBank/DDBJ whole genome shotgun (WGS) entry which is preliminary data.</text>
</comment>
<protein>
    <submittedName>
        <fullName evidence="1">Uncharacterized protein</fullName>
    </submittedName>
</protein>
<dbReference type="Gene3D" id="2.130.10.10">
    <property type="entry name" value="YVTN repeat-like/Quinoprotein amine dehydrogenase"/>
    <property type="match status" value="2"/>
</dbReference>
<sequence length="1279" mass="147582">MIPLLLFIIGISQKQIESQPIILDGANDVYASEYLFISTQFGIYSFDRYSEKWTKFTQAAGLPRNQAHIIALDEGILWVATRGGLASADVRINDWQTYDSEEVAEGIAFDEQYVWIGGYFGLKRFHKYTELWEQMSDMKVNDLFSEQGYVWCATDSGVLRYHQDFERIERVPGAPDDPYVRIIATPHRVWFISHDYFVAYNRDVESWSTYESLEIDDYANVGDSLFVVSERQVYLYEPTADHWALFRDVEDLDAVNGIFADGQELLFAMDDGLLMYNSNERTRRRFNRSSGLEVDSLIDVYQDAKYVFAVNRRNIEFLNRETGIWRVERLTPPEGRKVSLVYLDEAGAHARLIPDTDVKLIGRAYYSESRTLSNSVHTRTDYENINLKLLAEHTSGRLTSFYYDDTDKTYPMYGFAYRGVNEDPLHRAQGGYLESEYFEFDLIPQFSTFGANAKLRRGTSGIDLQGGELKSRCRSDFFTGRSTEKRTTLFDTQYSKNTFYLVYSEPRMMRKGIDTVFVDDCHPSSNRIDTRTEFSIAGITGDFDPLIHGIDYSVDWTRGIIHFAAARGDSDVIVLWLDGSEIIIQSDAVREHALTNIYCVGPRILPNSFSLAVSDSLGNTHPLSEFGLDMDGDNQVDPEFLDYNLGQLRFPDRRPFPDEVYNEGIHVYTLDIRFVSETVFYYLSCKPVARGSEKVHVDGELMQRGTHYILDYTSGILLFLTEHMVSDFSEVEVIYSSLEREREDQFYAVQPSFGIGNDLTIAPGFSSFEDERILHLSTRYQRSSDADQRMRFTSQLALNNENEWAQGHSLVANYGMFSVNTEYRGYTGDFEAFGANERKYGRLEHRGLISASVEPHSHVRFDAGLEREYLADSLSNRNITQHAYGRLNYLNPRLPNGHLLVGRDVLPDYRKNRVTLNVNYDLEVFRSKVKLNSVLRNIRAQTDQEERSKIDEYIVDANFSFPVLIHGNIYFRYNEFKTNDVMEKCEEEIKGTLNADLIPGIYYVGTYDLAATTFFVGQSEDLVLNHYLYNNLSIAPGRWQRELSIINISLGLGRSFAEYVNDLPAEYRRPRLIFKPLEDVPVSSIDNLHSYYGLIQLTPYSNFSVWLKRTLNESGLAYYGMPDLRPTLRDELRIEYEPRILGIFTISLDQRRSESYPIQTSRNTYFEWNMPWSTSLRTKLTTNYWMSRDDYGRLYTTTSELKTNAELLFRLHSDSFVRFNVGGARKREDVNGIIHTLTPGVGLNLNLFRFLYIQFDGESTFSQDDVPIYMLSTKLTGQL</sequence>
<gene>
    <name evidence="1" type="ORF">AMJ40_02770</name>
</gene>
<dbReference type="Proteomes" id="UP000051124">
    <property type="component" value="Unassembled WGS sequence"/>
</dbReference>
<organism evidence="1 2">
    <name type="scientific">candidate division TA06 bacterium DG_26</name>
    <dbReference type="NCBI Taxonomy" id="1703771"/>
    <lineage>
        <taxon>Bacteria</taxon>
        <taxon>Bacteria division TA06</taxon>
    </lineage>
</organism>
<evidence type="ECO:0000313" key="1">
    <source>
        <dbReference type="EMBL" id="KPJ50488.1"/>
    </source>
</evidence>
<proteinExistence type="predicted"/>
<dbReference type="EMBL" id="LIZT01000020">
    <property type="protein sequence ID" value="KPJ50488.1"/>
    <property type="molecule type" value="Genomic_DNA"/>
</dbReference>
<dbReference type="AlphaFoldDB" id="A0A0S7WK02"/>
<accession>A0A0S7WK02</accession>
<dbReference type="InterPro" id="IPR015943">
    <property type="entry name" value="WD40/YVTN_repeat-like_dom_sf"/>
</dbReference>
<reference evidence="1 2" key="1">
    <citation type="journal article" date="2015" name="Microbiome">
        <title>Genomic resolution of linkages in carbon, nitrogen, and sulfur cycling among widespread estuary sediment bacteria.</title>
        <authorList>
            <person name="Baker B.J."/>
            <person name="Lazar C.S."/>
            <person name="Teske A.P."/>
            <person name="Dick G.J."/>
        </authorList>
    </citation>
    <scope>NUCLEOTIDE SEQUENCE [LARGE SCALE GENOMIC DNA]</scope>
    <source>
        <strain evidence="1">DG_26</strain>
    </source>
</reference>
<name>A0A0S7WK02_UNCT6</name>